<accession>A0A3B0Y2Q1</accession>
<name>A0A3B0Y2Q1_9ZZZZ</name>
<dbReference type="AlphaFoldDB" id="A0A3B0Y2Q1"/>
<sequence>MCKNMIPKEEQLHAIVHARNWELANKYFNGNREKLEKNWSITEEELIDYVIKNGFPKGWVRTTEETYDGIYILADKGKWLVYDKERGKIYEETKREFYSNEMAIKHVVSIYYTPESIKK</sequence>
<gene>
    <name evidence="1" type="ORF">MNBD_GAMMA10-3068</name>
</gene>
<protein>
    <submittedName>
        <fullName evidence="1">Uncharacterized protein</fullName>
    </submittedName>
</protein>
<reference evidence="1" key="1">
    <citation type="submission" date="2018-06" db="EMBL/GenBank/DDBJ databases">
        <authorList>
            <person name="Zhirakovskaya E."/>
        </authorList>
    </citation>
    <scope>NUCLEOTIDE SEQUENCE</scope>
</reference>
<evidence type="ECO:0000313" key="1">
    <source>
        <dbReference type="EMBL" id="VAW69662.1"/>
    </source>
</evidence>
<dbReference type="EMBL" id="UOFJ01000452">
    <property type="protein sequence ID" value="VAW69662.1"/>
    <property type="molecule type" value="Genomic_DNA"/>
</dbReference>
<proteinExistence type="predicted"/>
<organism evidence="1">
    <name type="scientific">hydrothermal vent metagenome</name>
    <dbReference type="NCBI Taxonomy" id="652676"/>
    <lineage>
        <taxon>unclassified sequences</taxon>
        <taxon>metagenomes</taxon>
        <taxon>ecological metagenomes</taxon>
    </lineage>
</organism>